<sequence>MRIGLWGAASSGKTTYLGALKFAAEQARGPASWKVTSKDPAALSLLSQLAYVLASEREFPESTQANTRLSWSFLGQKQAGPMGRSSQVEFALDLLDVPGKLFQDEWTGNDEDEDDLDFDGVLSEPSRGMSHAAELVEHLVACDGIIYLFDPIREEAEGDSFRHFNQMLDKVVSRTFDNGKLIGNRLSHQLAVCVTKFDDPRVLGRAMTRRELEKLRDTPGQPRITSDIAVRYFEMLCRERPDSSVQHIRDSIVSNFYPDRVRFHATSSIGFYIGANNRFDPADYANVVSDRGRLRIRSRPQPMNVLEPLVTLVGRIRKSRTGVSG</sequence>
<name>A0A1C3PGY4_9ACTN</name>
<dbReference type="SUPFAM" id="SSF52540">
    <property type="entry name" value="P-loop containing nucleoside triphosphate hydrolases"/>
    <property type="match status" value="1"/>
</dbReference>
<dbReference type="GO" id="GO:0004386">
    <property type="term" value="F:helicase activity"/>
    <property type="evidence" value="ECO:0007669"/>
    <property type="project" value="UniProtKB-KW"/>
</dbReference>
<keyword evidence="1" id="KW-0547">Nucleotide-binding</keyword>
<keyword evidence="1" id="KW-0347">Helicase</keyword>
<organism evidence="1 2">
    <name type="scientific">Candidatus Protofrankia californiensis</name>
    <dbReference type="NCBI Taxonomy" id="1839754"/>
    <lineage>
        <taxon>Bacteria</taxon>
        <taxon>Bacillati</taxon>
        <taxon>Actinomycetota</taxon>
        <taxon>Actinomycetes</taxon>
        <taxon>Frankiales</taxon>
        <taxon>Frankiaceae</taxon>
        <taxon>Protofrankia</taxon>
    </lineage>
</organism>
<reference evidence="2" key="1">
    <citation type="submission" date="2016-02" db="EMBL/GenBank/DDBJ databases">
        <authorList>
            <person name="Wibberg D."/>
        </authorList>
    </citation>
    <scope>NUCLEOTIDE SEQUENCE [LARGE SCALE GENOMIC DNA]</scope>
</reference>
<evidence type="ECO:0000313" key="1">
    <source>
        <dbReference type="EMBL" id="SBW29069.1"/>
    </source>
</evidence>
<proteinExistence type="predicted"/>
<accession>A0A1C3PGY4</accession>
<protein>
    <submittedName>
        <fullName evidence="1">Putative ATP-dependent RNA helicase</fullName>
    </submittedName>
</protein>
<gene>
    <name evidence="1" type="ORF">FDG2_6396</name>
</gene>
<keyword evidence="2" id="KW-1185">Reference proteome</keyword>
<dbReference type="AlphaFoldDB" id="A0A1C3PGY4"/>
<evidence type="ECO:0000313" key="2">
    <source>
        <dbReference type="Proteomes" id="UP000199013"/>
    </source>
</evidence>
<dbReference type="InterPro" id="IPR027417">
    <property type="entry name" value="P-loop_NTPase"/>
</dbReference>
<dbReference type="EMBL" id="FLUV01002646">
    <property type="protein sequence ID" value="SBW29069.1"/>
    <property type="molecule type" value="Genomic_DNA"/>
</dbReference>
<keyword evidence="1" id="KW-0067">ATP-binding</keyword>
<keyword evidence="1" id="KW-0378">Hydrolase</keyword>
<dbReference type="Proteomes" id="UP000199013">
    <property type="component" value="Unassembled WGS sequence"/>
</dbReference>